<reference evidence="13 14" key="1">
    <citation type="submission" date="2019-01" db="EMBL/GenBank/DDBJ databases">
        <authorList>
            <person name="Chen W.-M."/>
        </authorList>
    </citation>
    <scope>NUCLEOTIDE SEQUENCE [LARGE SCALE GENOMIC DNA]</scope>
    <source>
        <strain evidence="13 14">KYPC3</strain>
    </source>
</reference>
<keyword evidence="2" id="KW-1003">Cell membrane</keyword>
<dbReference type="PROSITE" id="PS50192">
    <property type="entry name" value="T_SNARE"/>
    <property type="match status" value="1"/>
</dbReference>
<evidence type="ECO:0000256" key="7">
    <source>
        <dbReference type="ARBA" id="ARBA00029447"/>
    </source>
</evidence>
<dbReference type="InterPro" id="IPR004090">
    <property type="entry name" value="Chemotax_Me-accpt_rcpt"/>
</dbReference>
<dbReference type="Pfam" id="PF12729">
    <property type="entry name" value="4HB_MCP_1"/>
    <property type="match status" value="1"/>
</dbReference>
<dbReference type="Proteomes" id="UP000283077">
    <property type="component" value="Unassembled WGS sequence"/>
</dbReference>
<dbReference type="PROSITE" id="PS50111">
    <property type="entry name" value="CHEMOTAXIS_TRANSDUC_2"/>
    <property type="match status" value="1"/>
</dbReference>
<organism evidence="13 14">
    <name type="scientific">Rheinheimera riviphila</name>
    <dbReference type="NCBI Taxonomy" id="1834037"/>
    <lineage>
        <taxon>Bacteria</taxon>
        <taxon>Pseudomonadati</taxon>
        <taxon>Pseudomonadota</taxon>
        <taxon>Gammaproteobacteria</taxon>
        <taxon>Chromatiales</taxon>
        <taxon>Chromatiaceae</taxon>
        <taxon>Rheinheimera</taxon>
    </lineage>
</organism>
<dbReference type="InterPro" id="IPR004089">
    <property type="entry name" value="MCPsignal_dom"/>
</dbReference>
<dbReference type="SMART" id="SM00283">
    <property type="entry name" value="MA"/>
    <property type="match status" value="1"/>
</dbReference>
<dbReference type="Pfam" id="PF00015">
    <property type="entry name" value="MCPsignal"/>
    <property type="match status" value="1"/>
</dbReference>
<keyword evidence="5 10" id="KW-0472">Membrane</keyword>
<feature type="transmembrane region" description="Helical" evidence="10">
    <location>
        <begin position="12"/>
        <end position="33"/>
    </location>
</feature>
<evidence type="ECO:0000256" key="3">
    <source>
        <dbReference type="ARBA" id="ARBA00022692"/>
    </source>
</evidence>
<dbReference type="Gene3D" id="1.10.287.950">
    <property type="entry name" value="Methyl-accepting chemotaxis protein"/>
    <property type="match status" value="1"/>
</dbReference>
<name>A0A437QMI3_9GAMM</name>
<evidence type="ECO:0000256" key="2">
    <source>
        <dbReference type="ARBA" id="ARBA00022519"/>
    </source>
</evidence>
<feature type="domain" description="Methyl-accepting transducer" evidence="11">
    <location>
        <begin position="274"/>
        <end position="510"/>
    </location>
</feature>
<feature type="domain" description="T-SNARE coiled-coil homology" evidence="12">
    <location>
        <begin position="461"/>
        <end position="523"/>
    </location>
</feature>
<evidence type="ECO:0000256" key="1">
    <source>
        <dbReference type="ARBA" id="ARBA00004429"/>
    </source>
</evidence>
<dbReference type="PANTHER" id="PTHR32089">
    <property type="entry name" value="METHYL-ACCEPTING CHEMOTAXIS PROTEIN MCPB"/>
    <property type="match status" value="1"/>
</dbReference>
<dbReference type="SUPFAM" id="SSF58104">
    <property type="entry name" value="Methyl-accepting chemotaxis protein (MCP) signaling domain"/>
    <property type="match status" value="1"/>
</dbReference>
<evidence type="ECO:0000313" key="13">
    <source>
        <dbReference type="EMBL" id="RVU35723.1"/>
    </source>
</evidence>
<dbReference type="AlphaFoldDB" id="A0A437QMI3"/>
<evidence type="ECO:0000256" key="8">
    <source>
        <dbReference type="PROSITE-ProRule" id="PRU00284"/>
    </source>
</evidence>
<evidence type="ECO:0000256" key="5">
    <source>
        <dbReference type="ARBA" id="ARBA00023136"/>
    </source>
</evidence>
<evidence type="ECO:0000256" key="10">
    <source>
        <dbReference type="SAM" id="Phobius"/>
    </source>
</evidence>
<comment type="subcellular location">
    <subcellularLocation>
        <location evidence="1">Cell inner membrane</location>
        <topology evidence="1">Multi-pass membrane protein</topology>
    </subcellularLocation>
</comment>
<dbReference type="PRINTS" id="PR00260">
    <property type="entry name" value="CHEMTRNSDUCR"/>
</dbReference>
<dbReference type="FunFam" id="1.10.287.950:FF:000001">
    <property type="entry name" value="Methyl-accepting chemotaxis sensory transducer"/>
    <property type="match status" value="1"/>
</dbReference>
<protein>
    <submittedName>
        <fullName evidence="13">Methyl-accepting chemotaxis protein</fullName>
    </submittedName>
</protein>
<keyword evidence="3 10" id="KW-0812">Transmembrane</keyword>
<dbReference type="GO" id="GO:0005886">
    <property type="term" value="C:plasma membrane"/>
    <property type="evidence" value="ECO:0007669"/>
    <property type="project" value="UniProtKB-SubCell"/>
</dbReference>
<evidence type="ECO:0000313" key="14">
    <source>
        <dbReference type="Proteomes" id="UP000283077"/>
    </source>
</evidence>
<sequence>MPMTKAKTVQTRLLYAFAVPLLLMLGLSIQSYFSIKAMHQNIESLYLERVIPLSSLKQISDAYAVNVIDAVNKANQGLFSAGQAVQQLQAAQQLIAGQWQLYLQQPHQPDETQLIRSTEPLLQVADQQVAQTIRQLENLTGQVTGQLTALDGPLYQHIDPISEQISLLIQYQLDQAKLVNVDADLAYRNELYGLVIFTLLAFIGSAVAGTHVAKRILGQLGTEPATASGLVRDIAGGGLDVKLDQQRVKSGSLLHSLHQMVLQLVKVIHDVSSASQQLRANSQQLQQNSAGATASLSRQLRDIESVSAAMNEMTTSVTSVANSAQQAAQQAEQACEQTNSSTQIMHQTKQAMSILRQDIAESAGAMQQLQENSQQIGQVVEVIRGIAEQTNLLALNAAIEAARAGEQGRGFAVVADEVRTLANRTQQSTQAIQQIISKLQTCVQSSVHAMAKSNAEVQQVELHVEQSNQGLQSLQQSARQIWDMSSEIASAAMQQSVVADEINQNIHHIYQSSEHNNGAAIEVQRAAVDLQQIAHSLSDKINYFRLPA</sequence>
<proteinExistence type="inferred from homology"/>
<keyword evidence="14" id="KW-1185">Reference proteome</keyword>
<evidence type="ECO:0000259" key="11">
    <source>
        <dbReference type="PROSITE" id="PS50111"/>
    </source>
</evidence>
<dbReference type="EMBL" id="SACS01000013">
    <property type="protein sequence ID" value="RVU35723.1"/>
    <property type="molecule type" value="Genomic_DNA"/>
</dbReference>
<dbReference type="OrthoDB" id="9781845at2"/>
<dbReference type="InterPro" id="IPR024478">
    <property type="entry name" value="HlyB_4HB_MCP"/>
</dbReference>
<gene>
    <name evidence="13" type="ORF">EOE67_12925</name>
</gene>
<keyword evidence="6 8" id="KW-0807">Transducer</keyword>
<dbReference type="PANTHER" id="PTHR32089:SF119">
    <property type="entry name" value="METHYL-ACCEPTING CHEMOTAXIS PROTEIN CTPL"/>
    <property type="match status" value="1"/>
</dbReference>
<dbReference type="GO" id="GO:0004888">
    <property type="term" value="F:transmembrane signaling receptor activity"/>
    <property type="evidence" value="ECO:0007669"/>
    <property type="project" value="InterPro"/>
</dbReference>
<evidence type="ECO:0000256" key="4">
    <source>
        <dbReference type="ARBA" id="ARBA00022989"/>
    </source>
</evidence>
<comment type="similarity">
    <text evidence="7">Belongs to the methyl-accepting chemotaxis (MCP) protein family.</text>
</comment>
<accession>A0A437QMI3</accession>
<comment type="caution">
    <text evidence="13">The sequence shown here is derived from an EMBL/GenBank/DDBJ whole genome shotgun (WGS) entry which is preliminary data.</text>
</comment>
<dbReference type="GO" id="GO:0006935">
    <property type="term" value="P:chemotaxis"/>
    <property type="evidence" value="ECO:0007669"/>
    <property type="project" value="InterPro"/>
</dbReference>
<keyword evidence="4 10" id="KW-1133">Transmembrane helix</keyword>
<evidence type="ECO:0000259" key="12">
    <source>
        <dbReference type="PROSITE" id="PS50192"/>
    </source>
</evidence>
<evidence type="ECO:0000256" key="9">
    <source>
        <dbReference type="SAM" id="Coils"/>
    </source>
</evidence>
<keyword evidence="9" id="KW-0175">Coiled coil</keyword>
<evidence type="ECO:0000256" key="6">
    <source>
        <dbReference type="ARBA" id="ARBA00023224"/>
    </source>
</evidence>
<feature type="coiled-coil region" evidence="9">
    <location>
        <begin position="321"/>
        <end position="372"/>
    </location>
</feature>
<dbReference type="GO" id="GO:0007165">
    <property type="term" value="P:signal transduction"/>
    <property type="evidence" value="ECO:0007669"/>
    <property type="project" value="UniProtKB-KW"/>
</dbReference>
<keyword evidence="2" id="KW-0997">Cell inner membrane</keyword>
<dbReference type="InterPro" id="IPR000727">
    <property type="entry name" value="T_SNARE_dom"/>
</dbReference>
<dbReference type="CDD" id="cd11386">
    <property type="entry name" value="MCP_signal"/>
    <property type="match status" value="1"/>
</dbReference>